<dbReference type="InterPro" id="IPR029044">
    <property type="entry name" value="Nucleotide-diphossugar_trans"/>
</dbReference>
<keyword evidence="2" id="KW-0560">Oxidoreductase</keyword>
<dbReference type="GO" id="GO:0016779">
    <property type="term" value="F:nucleotidyltransferase activity"/>
    <property type="evidence" value="ECO:0007669"/>
    <property type="project" value="UniProtKB-ARBA"/>
</dbReference>
<dbReference type="CDD" id="cd04182">
    <property type="entry name" value="GT_2_like_f"/>
    <property type="match status" value="1"/>
</dbReference>
<dbReference type="PANTHER" id="PTHR43777">
    <property type="entry name" value="MOLYBDENUM COFACTOR CYTIDYLYLTRANSFERASE"/>
    <property type="match status" value="1"/>
</dbReference>
<dbReference type="EMBL" id="JABRWO010000002">
    <property type="protein sequence ID" value="MBA2113595.1"/>
    <property type="molecule type" value="Genomic_DNA"/>
</dbReference>
<protein>
    <submittedName>
        <fullName evidence="2">Nicotine blue oxidoreductase</fullName>
        <ecNumber evidence="2">1.1.1.328</ecNumber>
    </submittedName>
</protein>
<gene>
    <name evidence="2" type="primary">nboR</name>
    <name evidence="2" type="ORF">HOV93_07440</name>
</gene>
<dbReference type="PANTHER" id="PTHR43777:SF1">
    <property type="entry name" value="MOLYBDENUM COFACTOR CYTIDYLYLTRANSFERASE"/>
    <property type="match status" value="1"/>
</dbReference>
<dbReference type="SUPFAM" id="SSF53448">
    <property type="entry name" value="Nucleotide-diphospho-sugar transferases"/>
    <property type="match status" value="1"/>
</dbReference>
<name>A0A7V8V299_9BACT</name>
<dbReference type="EC" id="1.1.1.328" evidence="2"/>
<evidence type="ECO:0000313" key="3">
    <source>
        <dbReference type="Proteomes" id="UP000551616"/>
    </source>
</evidence>
<dbReference type="AlphaFoldDB" id="A0A7V8V299"/>
<organism evidence="2 3">
    <name type="scientific">Bremerella alba</name>
    <dbReference type="NCBI Taxonomy" id="980252"/>
    <lineage>
        <taxon>Bacteria</taxon>
        <taxon>Pseudomonadati</taxon>
        <taxon>Planctomycetota</taxon>
        <taxon>Planctomycetia</taxon>
        <taxon>Pirellulales</taxon>
        <taxon>Pirellulaceae</taxon>
        <taxon>Bremerella</taxon>
    </lineage>
</organism>
<comment type="caution">
    <text evidence="2">The sequence shown here is derived from an EMBL/GenBank/DDBJ whole genome shotgun (WGS) entry which is preliminary data.</text>
</comment>
<proteinExistence type="predicted"/>
<reference evidence="2 3" key="1">
    <citation type="submission" date="2020-05" db="EMBL/GenBank/DDBJ databases">
        <title>Bremerella alba sp. nov., a novel planctomycete isolated from the surface of the macroalga Fucus spiralis.</title>
        <authorList>
            <person name="Godinho O."/>
            <person name="Botelho R."/>
            <person name="Albuquerque L."/>
            <person name="Wiegand S."/>
            <person name="Da Costa M.S."/>
            <person name="Lobo-Da-Cunha A."/>
            <person name="Jogler C."/>
            <person name="Lage O.M."/>
        </authorList>
    </citation>
    <scope>NUCLEOTIDE SEQUENCE [LARGE SCALE GENOMIC DNA]</scope>
    <source>
        <strain evidence="2 3">FF15</strain>
    </source>
</reference>
<dbReference type="Pfam" id="PF12804">
    <property type="entry name" value="NTP_transf_3"/>
    <property type="match status" value="1"/>
</dbReference>
<keyword evidence="3" id="KW-1185">Reference proteome</keyword>
<evidence type="ECO:0000259" key="1">
    <source>
        <dbReference type="Pfam" id="PF12804"/>
    </source>
</evidence>
<dbReference type="Proteomes" id="UP000551616">
    <property type="component" value="Unassembled WGS sequence"/>
</dbReference>
<dbReference type="RefSeq" id="WP_207395096.1">
    <property type="nucleotide sequence ID" value="NZ_JABRWO010000002.1"/>
</dbReference>
<feature type="domain" description="MobA-like NTP transferase" evidence="1">
    <location>
        <begin position="4"/>
        <end position="169"/>
    </location>
</feature>
<dbReference type="GO" id="GO:0016491">
    <property type="term" value="F:oxidoreductase activity"/>
    <property type="evidence" value="ECO:0007669"/>
    <property type="project" value="UniProtKB-KW"/>
</dbReference>
<accession>A0A7V8V299</accession>
<dbReference type="Gene3D" id="3.90.550.10">
    <property type="entry name" value="Spore Coat Polysaccharide Biosynthesis Protein SpsA, Chain A"/>
    <property type="match status" value="1"/>
</dbReference>
<dbReference type="InterPro" id="IPR025877">
    <property type="entry name" value="MobA-like_NTP_Trfase"/>
</dbReference>
<evidence type="ECO:0000313" key="2">
    <source>
        <dbReference type="EMBL" id="MBA2113595.1"/>
    </source>
</evidence>
<sequence>MSIGLVLAAGGSRRLGQPKQLLNFQGRPLICHVVDQLTTIGIQHIVVVLGSDGRLIEQELSNFPQDNMEVIFNHEWTSGQASSLMLGIRHIERLPVEDQRLMIALCDQPFITATHYQLLKASLDDGTVDVAATNYSTGGGVPAVVRRRCWRYLLASIKGDQGAKGWIRGLPSPAVKLVNAPLATIDIDTPSDLSRLRASEYDRSPP</sequence>